<dbReference type="Proteomes" id="UP000554235">
    <property type="component" value="Unassembled WGS sequence"/>
</dbReference>
<evidence type="ECO:0000313" key="3">
    <source>
        <dbReference type="Proteomes" id="UP000554235"/>
    </source>
</evidence>
<reference evidence="2 3" key="1">
    <citation type="submission" date="2020-01" db="EMBL/GenBank/DDBJ databases">
        <title>Identification and distribution of gene clusters putatively required for synthesis of sphingolipid metabolism inhibitors in phylogenetically diverse species of the filamentous fungus Fusarium.</title>
        <authorList>
            <person name="Kim H.-S."/>
            <person name="Busman M."/>
            <person name="Brown D.W."/>
            <person name="Divon H."/>
            <person name="Uhlig S."/>
            <person name="Proctor R.H."/>
        </authorList>
    </citation>
    <scope>NUCLEOTIDE SEQUENCE [LARGE SCALE GENOMIC DNA]</scope>
    <source>
        <strain evidence="2 3">NRRL 20459</strain>
    </source>
</reference>
<proteinExistence type="predicted"/>
<evidence type="ECO:0000256" key="1">
    <source>
        <dbReference type="SAM" id="MobiDB-lite"/>
    </source>
</evidence>
<keyword evidence="3" id="KW-1185">Reference proteome</keyword>
<sequence length="263" mass="28271">MSKHRLSSFPQNWVLKRRKKDDGAREEPNSSRFLSASLPQSWRKHPSFDTVSLANSQDSNLSQLTRTTFVPGSDTASQMSFETRATTPSTQGTQRSYMPAYNREWTLPSPAPSQLRAPAGILPEEPSQRNTSEASANATNVVLNGAGDIPVELDVGRVDSSASRGGHPSTSFGGHVFQMAGGILDYGSHGIRGGKEWSSSTAANLSEMAGGIPRLSEARYTARATDSSSADPFSTRRPDEYSAAGQLPSGVALEYARMQNNST</sequence>
<dbReference type="AlphaFoldDB" id="A0A8H4LGN5"/>
<organism evidence="2 3">
    <name type="scientific">Fusarium albosuccineum</name>
    <dbReference type="NCBI Taxonomy" id="1237068"/>
    <lineage>
        <taxon>Eukaryota</taxon>
        <taxon>Fungi</taxon>
        <taxon>Dikarya</taxon>
        <taxon>Ascomycota</taxon>
        <taxon>Pezizomycotina</taxon>
        <taxon>Sordariomycetes</taxon>
        <taxon>Hypocreomycetidae</taxon>
        <taxon>Hypocreales</taxon>
        <taxon>Nectriaceae</taxon>
        <taxon>Fusarium</taxon>
        <taxon>Fusarium decemcellulare species complex</taxon>
    </lineage>
</organism>
<feature type="region of interest" description="Disordered" evidence="1">
    <location>
        <begin position="1"/>
        <end position="40"/>
    </location>
</feature>
<comment type="caution">
    <text evidence="2">The sequence shown here is derived from an EMBL/GenBank/DDBJ whole genome shotgun (WGS) entry which is preliminary data.</text>
</comment>
<feature type="region of interest" description="Disordered" evidence="1">
    <location>
        <begin position="219"/>
        <end position="248"/>
    </location>
</feature>
<feature type="region of interest" description="Disordered" evidence="1">
    <location>
        <begin position="109"/>
        <end position="135"/>
    </location>
</feature>
<feature type="compositionally biased region" description="Basic and acidic residues" evidence="1">
    <location>
        <begin position="20"/>
        <end position="29"/>
    </location>
</feature>
<evidence type="ECO:0000313" key="2">
    <source>
        <dbReference type="EMBL" id="KAF4469300.1"/>
    </source>
</evidence>
<accession>A0A8H4LGN5</accession>
<protein>
    <submittedName>
        <fullName evidence="2">Uncharacterized protein</fullName>
    </submittedName>
</protein>
<feature type="compositionally biased region" description="Polar residues" evidence="1">
    <location>
        <begin position="30"/>
        <end position="40"/>
    </location>
</feature>
<dbReference type="EMBL" id="JAADYS010000495">
    <property type="protein sequence ID" value="KAF4469300.1"/>
    <property type="molecule type" value="Genomic_DNA"/>
</dbReference>
<gene>
    <name evidence="2" type="ORF">FALBO_3805</name>
</gene>
<feature type="region of interest" description="Disordered" evidence="1">
    <location>
        <begin position="70"/>
        <end position="95"/>
    </location>
</feature>
<name>A0A8H4LGN5_9HYPO</name>